<feature type="domain" description="Methyl-accepting transducer" evidence="8">
    <location>
        <begin position="275"/>
        <end position="525"/>
    </location>
</feature>
<evidence type="ECO:0000256" key="6">
    <source>
        <dbReference type="PROSITE-ProRule" id="PRU00284"/>
    </source>
</evidence>
<dbReference type="SMART" id="SM00283">
    <property type="entry name" value="MA"/>
    <property type="match status" value="1"/>
</dbReference>
<dbReference type="PANTHER" id="PTHR32089:SF112">
    <property type="entry name" value="LYSOZYME-LIKE PROTEIN-RELATED"/>
    <property type="match status" value="1"/>
</dbReference>
<evidence type="ECO:0000313" key="11">
    <source>
        <dbReference type="Proteomes" id="UP000031950"/>
    </source>
</evidence>
<dbReference type="Proteomes" id="UP000031950">
    <property type="component" value="Unassembled WGS sequence"/>
</dbReference>
<dbReference type="Pfam" id="PF00672">
    <property type="entry name" value="HAMP"/>
    <property type="match status" value="1"/>
</dbReference>
<evidence type="ECO:0000256" key="7">
    <source>
        <dbReference type="SAM" id="Phobius"/>
    </source>
</evidence>
<evidence type="ECO:0000256" key="3">
    <source>
        <dbReference type="ARBA" id="ARBA00023136"/>
    </source>
</evidence>
<keyword evidence="4 6" id="KW-0807">Transducer</keyword>
<dbReference type="SMART" id="SM00304">
    <property type="entry name" value="HAMP"/>
    <property type="match status" value="1"/>
</dbReference>
<evidence type="ECO:0000259" key="8">
    <source>
        <dbReference type="PROSITE" id="PS50111"/>
    </source>
</evidence>
<evidence type="ECO:0000256" key="5">
    <source>
        <dbReference type="ARBA" id="ARBA00029447"/>
    </source>
</evidence>
<dbReference type="GO" id="GO:0007165">
    <property type="term" value="P:signal transduction"/>
    <property type="evidence" value="ECO:0007669"/>
    <property type="project" value="UniProtKB-KW"/>
</dbReference>
<organism evidence="10 11">
    <name type="scientific">Jeotgalibacillus alimentarius</name>
    <dbReference type="NCBI Taxonomy" id="135826"/>
    <lineage>
        <taxon>Bacteria</taxon>
        <taxon>Bacillati</taxon>
        <taxon>Bacillota</taxon>
        <taxon>Bacilli</taxon>
        <taxon>Bacillales</taxon>
        <taxon>Caryophanaceae</taxon>
        <taxon>Jeotgalibacillus</taxon>
    </lineage>
</organism>
<dbReference type="InterPro" id="IPR004090">
    <property type="entry name" value="Chemotax_Me-accpt_rcpt"/>
</dbReference>
<feature type="domain" description="HAMP" evidence="9">
    <location>
        <begin position="203"/>
        <end position="256"/>
    </location>
</feature>
<proteinExistence type="inferred from homology"/>
<dbReference type="Pfam" id="PF00015">
    <property type="entry name" value="MCPsignal"/>
    <property type="match status" value="1"/>
</dbReference>
<reference evidence="10 11" key="1">
    <citation type="submission" date="2015-01" db="EMBL/GenBank/DDBJ databases">
        <title>Genome sequence of Jeotgalibacillus alimentarius.</title>
        <authorList>
            <person name="Goh K.M."/>
            <person name="Chan K.-G."/>
            <person name="Yaakop A.S."/>
            <person name="Ee R."/>
            <person name="Gan H.M."/>
            <person name="Chan C.S."/>
        </authorList>
    </citation>
    <scope>NUCLEOTIDE SEQUENCE [LARGE SCALE GENOMIC DNA]</scope>
    <source>
        <strain evidence="10 11">YKJ-13</strain>
    </source>
</reference>
<dbReference type="Gene3D" id="1.10.287.950">
    <property type="entry name" value="Methyl-accepting chemotaxis protein"/>
    <property type="match status" value="1"/>
</dbReference>
<dbReference type="AlphaFoldDB" id="A0A0C2VRG2"/>
<dbReference type="GO" id="GO:0005886">
    <property type="term" value="C:plasma membrane"/>
    <property type="evidence" value="ECO:0007669"/>
    <property type="project" value="UniProtKB-SubCell"/>
</dbReference>
<dbReference type="CDD" id="cd06225">
    <property type="entry name" value="HAMP"/>
    <property type="match status" value="1"/>
</dbReference>
<keyword evidence="3 7" id="KW-0472">Membrane</keyword>
<keyword evidence="11" id="KW-1185">Reference proteome</keyword>
<dbReference type="InterPro" id="IPR003660">
    <property type="entry name" value="HAMP_dom"/>
</dbReference>
<dbReference type="PROSITE" id="PS50111">
    <property type="entry name" value="CHEMOTAXIS_TRANSDUC_2"/>
    <property type="match status" value="1"/>
</dbReference>
<dbReference type="GO" id="GO:0006935">
    <property type="term" value="P:chemotaxis"/>
    <property type="evidence" value="ECO:0007669"/>
    <property type="project" value="InterPro"/>
</dbReference>
<dbReference type="InterPro" id="IPR024478">
    <property type="entry name" value="HlyB_4HB_MCP"/>
</dbReference>
<dbReference type="Pfam" id="PF12729">
    <property type="entry name" value="4HB_MCP_1"/>
    <property type="match status" value="1"/>
</dbReference>
<dbReference type="STRING" id="135826.KP77_27000"/>
<comment type="similarity">
    <text evidence="5">Belongs to the methyl-accepting chemotaxis (MCP) protein family.</text>
</comment>
<dbReference type="GO" id="GO:0004888">
    <property type="term" value="F:transmembrane signaling receptor activity"/>
    <property type="evidence" value="ECO:0007669"/>
    <property type="project" value="InterPro"/>
</dbReference>
<dbReference type="PROSITE" id="PS50885">
    <property type="entry name" value="HAMP"/>
    <property type="match status" value="1"/>
</dbReference>
<comment type="subcellular location">
    <subcellularLocation>
        <location evidence="1">Cell membrane</location>
    </subcellularLocation>
</comment>
<dbReference type="PRINTS" id="PR00260">
    <property type="entry name" value="CHEMTRNSDUCR"/>
</dbReference>
<sequence length="563" mass="60728">MLKIRGKLIFSYLIIAALLLVLGFVSLNSLNVVNQNGKDMYENRLVPLSIVTDLSRYSEDTRVQMSSAVLLESPRMTFDAQSNMEQVDILVDMLWDTNPGSQMSEYLTSFEENWSVYRESVERNIPVIQAGDFDEAAQGLGASGSVFEMAESDLINMKDRSIEVADELNGANADIFSTNQLIIFIISIVTLIAAIVIGVSMGQGIGKPLKRVASRMERVSEGDLTREPLTSKRKDEIGTLVAATNKMQEDLKSVVGKIAEATDNVSAQSEELTQSANEVREGSEQIAVTMQEIASGTEAQATNAGTLSETMDGFTVKIQETNEQSQAISTRSRDVMLSAEEGSQMMESSIQQMMVIDQVMTEAVDKVRGLDEQTNEITKLVGVIREIAEQTNLLALNAAIEAARAGEQGKGFAVVADEVRKLAEQVANSVNDITGIVTGIQSGSQVVVGSLEKGYEEVNAGTQQISMTGEKFNEINGSIKDMIQMVDRISDNLENISGSSQTMNASVQEIASISEESAAGVEEAAASSEQSLSTMETISASADELAGLAEELAGEVRKFKLNA</sequence>
<keyword evidence="7" id="KW-0812">Transmembrane</keyword>
<evidence type="ECO:0000259" key="9">
    <source>
        <dbReference type="PROSITE" id="PS50885"/>
    </source>
</evidence>
<dbReference type="PANTHER" id="PTHR32089">
    <property type="entry name" value="METHYL-ACCEPTING CHEMOTAXIS PROTEIN MCPB"/>
    <property type="match status" value="1"/>
</dbReference>
<dbReference type="InterPro" id="IPR004089">
    <property type="entry name" value="MCPsignal_dom"/>
</dbReference>
<accession>A0A0C2VRG2</accession>
<dbReference type="PATRIC" id="fig|135826.4.peg.2685"/>
<protein>
    <recommendedName>
        <fullName evidence="12">Methyl-accepting chemotaxis protein</fullName>
    </recommendedName>
</protein>
<evidence type="ECO:0000256" key="4">
    <source>
        <dbReference type="ARBA" id="ARBA00023224"/>
    </source>
</evidence>
<dbReference type="CDD" id="cd11386">
    <property type="entry name" value="MCP_signal"/>
    <property type="match status" value="1"/>
</dbReference>
<gene>
    <name evidence="10" type="ORF">KP77_27000</name>
</gene>
<dbReference type="EMBL" id="JXRQ01000025">
    <property type="protein sequence ID" value="KIL46573.1"/>
    <property type="molecule type" value="Genomic_DNA"/>
</dbReference>
<evidence type="ECO:0000313" key="10">
    <source>
        <dbReference type="EMBL" id="KIL46573.1"/>
    </source>
</evidence>
<keyword evidence="7" id="KW-1133">Transmembrane helix</keyword>
<evidence type="ECO:0000256" key="2">
    <source>
        <dbReference type="ARBA" id="ARBA00022475"/>
    </source>
</evidence>
<comment type="caution">
    <text evidence="10">The sequence shown here is derived from an EMBL/GenBank/DDBJ whole genome shotgun (WGS) entry which is preliminary data.</text>
</comment>
<keyword evidence="2" id="KW-1003">Cell membrane</keyword>
<name>A0A0C2VRG2_9BACL</name>
<dbReference type="SUPFAM" id="SSF58104">
    <property type="entry name" value="Methyl-accepting chemotaxis protein (MCP) signaling domain"/>
    <property type="match status" value="1"/>
</dbReference>
<evidence type="ECO:0008006" key="12">
    <source>
        <dbReference type="Google" id="ProtNLM"/>
    </source>
</evidence>
<feature type="transmembrane region" description="Helical" evidence="7">
    <location>
        <begin position="181"/>
        <end position="201"/>
    </location>
</feature>
<evidence type="ECO:0000256" key="1">
    <source>
        <dbReference type="ARBA" id="ARBA00004236"/>
    </source>
</evidence>